<dbReference type="SUPFAM" id="SSF54523">
    <property type="entry name" value="Pili subunits"/>
    <property type="match status" value="1"/>
</dbReference>
<reference evidence="2" key="1">
    <citation type="journal article" date="2014" name="Int. J. Syst. Evol. Microbiol.">
        <title>Complete genome sequence of Corynebacterium casei LMG S-19264T (=DSM 44701T), isolated from a smear-ripened cheese.</title>
        <authorList>
            <consortium name="US DOE Joint Genome Institute (JGI-PGF)"/>
            <person name="Walter F."/>
            <person name="Albersmeier A."/>
            <person name="Kalinowski J."/>
            <person name="Ruckert C."/>
        </authorList>
    </citation>
    <scope>NUCLEOTIDE SEQUENCE</scope>
    <source>
        <strain evidence="2">NBRC 101628</strain>
    </source>
</reference>
<keyword evidence="1" id="KW-1133">Transmembrane helix</keyword>
<dbReference type="InterPro" id="IPR045584">
    <property type="entry name" value="Pilin-like"/>
</dbReference>
<keyword evidence="1" id="KW-0472">Membrane</keyword>
<evidence type="ECO:0000313" key="2">
    <source>
        <dbReference type="EMBL" id="GLP97377.1"/>
    </source>
</evidence>
<proteinExistence type="predicted"/>
<name>A0AA37W255_9GAMM</name>
<dbReference type="PROSITE" id="PS00409">
    <property type="entry name" value="PROKAR_NTER_METHYL"/>
    <property type="match status" value="1"/>
</dbReference>
<keyword evidence="1" id="KW-0812">Transmembrane</keyword>
<dbReference type="Pfam" id="PF07963">
    <property type="entry name" value="N_methyl"/>
    <property type="match status" value="1"/>
</dbReference>
<comment type="caution">
    <text evidence="2">The sequence shown here is derived from an EMBL/GenBank/DDBJ whole genome shotgun (WGS) entry which is preliminary data.</text>
</comment>
<dbReference type="RefSeq" id="WP_095504777.1">
    <property type="nucleotide sequence ID" value="NZ_BSNC01000006.1"/>
</dbReference>
<dbReference type="Proteomes" id="UP001161422">
    <property type="component" value="Unassembled WGS sequence"/>
</dbReference>
<reference evidence="2" key="2">
    <citation type="submission" date="2023-01" db="EMBL/GenBank/DDBJ databases">
        <title>Draft genome sequence of Paraferrimonas sedimenticola strain NBRC 101628.</title>
        <authorList>
            <person name="Sun Q."/>
            <person name="Mori K."/>
        </authorList>
    </citation>
    <scope>NUCLEOTIDE SEQUENCE</scope>
    <source>
        <strain evidence="2">NBRC 101628</strain>
    </source>
</reference>
<dbReference type="Gene3D" id="3.30.700.10">
    <property type="entry name" value="Glycoprotein, Type 4 Pilin"/>
    <property type="match status" value="1"/>
</dbReference>
<sequence>MFRGQRSQQQAGFTLVELVTVIIIIAILAVVVFPRFMNTSNFSSYTLRDEFISELRKAQLLALNNQDRCFRVQVTSLSYQLHHMPLGCTGSAFRSEQVQSLDAGAFLRLTATASDSFNVDFDNFGRSSLGCAGDCISVIAEETLSIAIESEGYIHAN</sequence>
<gene>
    <name evidence="2" type="primary">mshC</name>
    <name evidence="2" type="ORF">GCM10007895_26840</name>
</gene>
<evidence type="ECO:0000256" key="1">
    <source>
        <dbReference type="SAM" id="Phobius"/>
    </source>
</evidence>
<dbReference type="InterPro" id="IPR012902">
    <property type="entry name" value="N_methyl_site"/>
</dbReference>
<dbReference type="NCBIfam" id="TIGR02532">
    <property type="entry name" value="IV_pilin_GFxxxE"/>
    <property type="match status" value="1"/>
</dbReference>
<feature type="transmembrane region" description="Helical" evidence="1">
    <location>
        <begin position="12"/>
        <end position="33"/>
    </location>
</feature>
<keyword evidence="3" id="KW-1185">Reference proteome</keyword>
<dbReference type="EMBL" id="BSNC01000006">
    <property type="protein sequence ID" value="GLP97377.1"/>
    <property type="molecule type" value="Genomic_DNA"/>
</dbReference>
<evidence type="ECO:0000313" key="3">
    <source>
        <dbReference type="Proteomes" id="UP001161422"/>
    </source>
</evidence>
<organism evidence="2 3">
    <name type="scientific">Paraferrimonas sedimenticola</name>
    <dbReference type="NCBI Taxonomy" id="375674"/>
    <lineage>
        <taxon>Bacteria</taxon>
        <taxon>Pseudomonadati</taxon>
        <taxon>Pseudomonadota</taxon>
        <taxon>Gammaproteobacteria</taxon>
        <taxon>Alteromonadales</taxon>
        <taxon>Ferrimonadaceae</taxon>
        <taxon>Paraferrimonas</taxon>
    </lineage>
</organism>
<accession>A0AA37W255</accession>
<protein>
    <submittedName>
        <fullName evidence="2">MSHA biogenesis protein MshC</fullName>
    </submittedName>
</protein>
<dbReference type="AlphaFoldDB" id="A0AA37W255"/>